<dbReference type="InterPro" id="IPR012910">
    <property type="entry name" value="Plug_dom"/>
</dbReference>
<organism evidence="6 7">
    <name type="scientific">Flavobacterium agricola</name>
    <dbReference type="NCBI Taxonomy" id="2870839"/>
    <lineage>
        <taxon>Bacteria</taxon>
        <taxon>Pseudomonadati</taxon>
        <taxon>Bacteroidota</taxon>
        <taxon>Flavobacteriia</taxon>
        <taxon>Flavobacteriales</taxon>
        <taxon>Flavobacteriaceae</taxon>
        <taxon>Flavobacterium</taxon>
    </lineage>
</organism>
<dbReference type="InterPro" id="IPR008969">
    <property type="entry name" value="CarboxyPept-like_regulatory"/>
</dbReference>
<accession>A0ABY6M2Y7</accession>
<gene>
    <name evidence="6" type="ORF">K5I29_00960</name>
</gene>
<keyword evidence="7" id="KW-1185">Reference proteome</keyword>
<evidence type="ECO:0000256" key="1">
    <source>
        <dbReference type="ARBA" id="ARBA00004442"/>
    </source>
</evidence>
<dbReference type="Proteomes" id="UP001163328">
    <property type="component" value="Chromosome"/>
</dbReference>
<evidence type="ECO:0000313" key="6">
    <source>
        <dbReference type="EMBL" id="UYW01536.1"/>
    </source>
</evidence>
<dbReference type="SUPFAM" id="SSF56935">
    <property type="entry name" value="Porins"/>
    <property type="match status" value="1"/>
</dbReference>
<name>A0ABY6M2Y7_9FLAO</name>
<dbReference type="Gene3D" id="2.170.130.10">
    <property type="entry name" value="TonB-dependent receptor, plug domain"/>
    <property type="match status" value="1"/>
</dbReference>
<keyword evidence="4" id="KW-0732">Signal</keyword>
<reference evidence="6" key="1">
    <citation type="submission" date="2021-08" db="EMBL/GenBank/DDBJ databases">
        <title>Flavobacterium sp. strain CC-SYL302.</title>
        <authorList>
            <person name="Lin S.-Y."/>
            <person name="Lee T.-H."/>
            <person name="Young C.-C."/>
        </authorList>
    </citation>
    <scope>NUCLEOTIDE SEQUENCE</scope>
    <source>
        <strain evidence="6">CC-SYL302</strain>
    </source>
</reference>
<dbReference type="EMBL" id="CP081495">
    <property type="protein sequence ID" value="UYW01536.1"/>
    <property type="molecule type" value="Genomic_DNA"/>
</dbReference>
<dbReference type="Pfam" id="PF07715">
    <property type="entry name" value="Plug"/>
    <property type="match status" value="1"/>
</dbReference>
<dbReference type="Gene3D" id="2.40.170.20">
    <property type="entry name" value="TonB-dependent receptor, beta-barrel domain"/>
    <property type="match status" value="1"/>
</dbReference>
<dbReference type="InterPro" id="IPR023997">
    <property type="entry name" value="TonB-dep_OMP_SusC/RagA_CS"/>
</dbReference>
<dbReference type="Pfam" id="PF13715">
    <property type="entry name" value="CarbopepD_reg_2"/>
    <property type="match status" value="1"/>
</dbReference>
<evidence type="ECO:0000259" key="5">
    <source>
        <dbReference type="Pfam" id="PF07715"/>
    </source>
</evidence>
<dbReference type="SUPFAM" id="SSF49464">
    <property type="entry name" value="Carboxypeptidase regulatory domain-like"/>
    <property type="match status" value="1"/>
</dbReference>
<evidence type="ECO:0000256" key="3">
    <source>
        <dbReference type="ARBA" id="ARBA00023237"/>
    </source>
</evidence>
<dbReference type="InterPro" id="IPR037066">
    <property type="entry name" value="Plug_dom_sf"/>
</dbReference>
<evidence type="ECO:0000256" key="4">
    <source>
        <dbReference type="SAM" id="SignalP"/>
    </source>
</evidence>
<dbReference type="NCBIfam" id="TIGR04056">
    <property type="entry name" value="OMP_RagA_SusC"/>
    <property type="match status" value="1"/>
</dbReference>
<feature type="signal peptide" evidence="4">
    <location>
        <begin position="1"/>
        <end position="22"/>
    </location>
</feature>
<evidence type="ECO:0000256" key="2">
    <source>
        <dbReference type="ARBA" id="ARBA00023136"/>
    </source>
</evidence>
<comment type="subcellular location">
    <subcellularLocation>
        <location evidence="1">Cell outer membrane</location>
    </subcellularLocation>
</comment>
<feature type="chain" id="PRO_5046840632" evidence="4">
    <location>
        <begin position="23"/>
        <end position="1032"/>
    </location>
</feature>
<feature type="domain" description="TonB-dependent receptor plug" evidence="5">
    <location>
        <begin position="114"/>
        <end position="232"/>
    </location>
</feature>
<keyword evidence="2" id="KW-0472">Membrane</keyword>
<keyword evidence="6" id="KW-0675">Receptor</keyword>
<dbReference type="NCBIfam" id="TIGR04057">
    <property type="entry name" value="SusC_RagA_signa"/>
    <property type="match status" value="1"/>
</dbReference>
<protein>
    <submittedName>
        <fullName evidence="6">TonB-dependent receptor</fullName>
    </submittedName>
</protein>
<sequence length="1032" mass="113801">MRQTMNLLLTSALLLVVQIGFAQQKQITGVVNEADGFPLPGASVVIKGTTYGTSTDMEGGFQISASVGEVLTISFLGYTPKEVTVGAANSYRVTLEPAQNQLDELVVVGYGVQKKQDVTGAISQIKGDAIENLVTPSFEQQLAGRASGVQVTTNGGVLGEAPRIRIRGINSINTSNSPLIVLDGVPMLGAGYEANISTNPLSDINPNDIESFEILKDGSATAIYGSRAANGVILITTKKGKKNSFNVDFSVITGLGSPMKYYDVLNGDQFTMINQEKTLNAGAAADAWAVYSGVNTDWQKQVFRNAASQADYKLGVSGGTDKGRYYLSLGYSEQEGAAITNKLNKYNIRASVEQDLNKWLTVGAALSYNRNDLSAMNKSQTGLGGIVVNSVSQLPNVPVYDKNNPSGYNTFINSNGVPQNYIGYAPNNAPQVNNAYNLVYALDINKYNSQVNRTIVNTFANVKLFKGLTYRFQFGYDKNINTEFLFWSPKHGDGYGYNGLASQYSLQAELYNVQNILNYNVTLAEKHNIGATAVYEVQKNTFNYFNASGRDMTSDYFDKNIISNAFATQLISGGMQEDGIKSYVGRVTYNYNSKYFLQGSIRRDGISKLSKDTRWENLIGYSAGWQVANEEFWDNMRDVVNEFKIRGSYAETGNTGFGAYAYQGLYSLQNYGNFNGIGYSQFGNDRLRWETSKKYDLGVDLGFLSNRVRFTVDYFQNTSNNMIMDKILPSSLGIPFNLMTINAGKMVNKGVEFDLTANVINTPNFNWDINANLTLQKNRVDNLPDGQEIVYANNIVREGESLNALYGLEYYGVNNTNGYPVYVKGNGTLVQKNVRTGAVTVYDPANPTVTGAPSTLSQSTDRKVLGHATPTYYGGITNTFKYKNFDLNFLFRFSGGNKIYNQTRQEMLSYQFKNNSTEILGRWQSVDNPGDGKTPILIANQQARANEATLTSRFLEKGDFILLDNLQIGYSFDKNLLERINLQKARVFVTGQNLWMITDYKGIDPEMISAGGIDYYGVPRNRIITLGVNVGF</sequence>
<dbReference type="InterPro" id="IPR023996">
    <property type="entry name" value="TonB-dep_OMP_SusC/RagA"/>
</dbReference>
<proteinExistence type="predicted"/>
<keyword evidence="3" id="KW-0998">Cell outer membrane</keyword>
<dbReference type="InterPro" id="IPR036942">
    <property type="entry name" value="Beta-barrel_TonB_sf"/>
</dbReference>
<evidence type="ECO:0000313" key="7">
    <source>
        <dbReference type="Proteomes" id="UP001163328"/>
    </source>
</evidence>
<dbReference type="Gene3D" id="2.60.40.1120">
    <property type="entry name" value="Carboxypeptidase-like, regulatory domain"/>
    <property type="match status" value="1"/>
</dbReference>